<dbReference type="InterPro" id="IPR036047">
    <property type="entry name" value="F-box-like_dom_sf"/>
</dbReference>
<gene>
    <name evidence="3" type="ORF">pdul_cds_885</name>
</gene>
<dbReference type="SUPFAM" id="SSF140860">
    <property type="entry name" value="Pseudo ankyrin repeat-like"/>
    <property type="match status" value="1"/>
</dbReference>
<evidence type="ECO:0000256" key="1">
    <source>
        <dbReference type="SAM" id="MobiDB-lite"/>
    </source>
</evidence>
<dbReference type="InterPro" id="IPR052050">
    <property type="entry name" value="SecEffector_AnkRepeat"/>
</dbReference>
<dbReference type="RefSeq" id="YP_009430269.1">
    <property type="nucleotide sequence ID" value="NC_021858.1"/>
</dbReference>
<dbReference type="KEGG" id="vg:34567935"/>
<dbReference type="GeneID" id="34567935"/>
<evidence type="ECO:0000313" key="3">
    <source>
        <dbReference type="EMBL" id="ATE82560.1"/>
    </source>
</evidence>
<name>A0A291AU70_9VIRU</name>
<dbReference type="Pfam" id="PF12937">
    <property type="entry name" value="F-box-like"/>
    <property type="match status" value="1"/>
</dbReference>
<dbReference type="EMBL" id="KC977570">
    <property type="protein sequence ID" value="ATE82560.1"/>
    <property type="molecule type" value="Genomic_DNA"/>
</dbReference>
<sequence>MWLRTAVAPASAPAALFVSLRTSCPSADWRSHYVTRPDQEKKKERKKESQTRACKSAGRDRSASAHCCVSMMMSFDALPDELVTAVLARLSCVDLCQGAVRVCWRWNRIIHDPPALGRTLCTADGAPANKTDADAAAYRMAARAGHVSCLERLGESAPHRWGDGRCLVEAAERDHLACLRYAHEHGCPWRDAVCEVASAHGHVDCLRYAHEHGAFWIGHCHEAAENGHIAILYYAKEKGITHDLDVCWLAARSGRLDILRYAVTSGWRICVAAMYSAARQGHLDCVRYLHEVSADGVLVPPCSSAALGGRLDCLRYLHEHGYAWGSNLTRMAAKKGHLDCLRYAHERGCAWHPRTCATAAKRGHLDFLRYAHEHGCPWGTATCARLEAAGADPACVQYARDNGCPID</sequence>
<dbReference type="Gene3D" id="1.25.40.20">
    <property type="entry name" value="Ankyrin repeat-containing domain"/>
    <property type="match status" value="1"/>
</dbReference>
<dbReference type="Gene3D" id="1.20.1280.50">
    <property type="match status" value="1"/>
</dbReference>
<dbReference type="PANTHER" id="PTHR46586:SF3">
    <property type="entry name" value="ANKYRIN REPEAT-CONTAINING PROTEIN"/>
    <property type="match status" value="1"/>
</dbReference>
<protein>
    <submittedName>
        <fullName evidence="3">Ankyrin repeat domain containing protein</fullName>
    </submittedName>
</protein>
<dbReference type="InterPro" id="IPR001810">
    <property type="entry name" value="F-box_dom"/>
</dbReference>
<dbReference type="PANTHER" id="PTHR46586">
    <property type="entry name" value="ANKYRIN REPEAT-CONTAINING PROTEIN"/>
    <property type="match status" value="1"/>
</dbReference>
<dbReference type="SUPFAM" id="SSF81383">
    <property type="entry name" value="F-box domain"/>
    <property type="match status" value="1"/>
</dbReference>
<feature type="region of interest" description="Disordered" evidence="1">
    <location>
        <begin position="35"/>
        <end position="57"/>
    </location>
</feature>
<dbReference type="InterPro" id="IPR002110">
    <property type="entry name" value="Ankyrin_rpt"/>
</dbReference>
<dbReference type="SUPFAM" id="SSF48403">
    <property type="entry name" value="Ankyrin repeat"/>
    <property type="match status" value="1"/>
</dbReference>
<evidence type="ECO:0000259" key="2">
    <source>
        <dbReference type="PROSITE" id="PS50181"/>
    </source>
</evidence>
<organism evidence="3 4">
    <name type="scientific">Pandoravirus dulcis</name>
    <dbReference type="NCBI Taxonomy" id="1349409"/>
    <lineage>
        <taxon>Viruses</taxon>
        <taxon>Pandoravirus</taxon>
    </lineage>
</organism>
<reference evidence="3 4" key="1">
    <citation type="journal article" date="2013" name="Science">
        <title>Pandoraviruses: amoeba viruses with genomes up to 2.5 Mb reaching that of parasitic eukaryotes.</title>
        <authorList>
            <person name="Philippe N."/>
            <person name="Legendre M."/>
            <person name="Doutre G."/>
            <person name="Coute Y."/>
            <person name="Poirot O."/>
            <person name="Lescot M."/>
            <person name="Arslan D."/>
            <person name="Seltzer V."/>
            <person name="Bertaux L."/>
            <person name="Bruley C."/>
            <person name="Garin J."/>
            <person name="Claverie J.M."/>
            <person name="Abergel C."/>
        </authorList>
    </citation>
    <scope>NUCLEOTIDE SEQUENCE [LARGE SCALE GENOMIC DNA]</scope>
    <source>
        <strain evidence="3">Melbourne</strain>
    </source>
</reference>
<feature type="compositionally biased region" description="Basic and acidic residues" evidence="1">
    <location>
        <begin position="35"/>
        <end position="50"/>
    </location>
</feature>
<dbReference type="Proteomes" id="UP000201566">
    <property type="component" value="Segment"/>
</dbReference>
<feature type="domain" description="F-box" evidence="2">
    <location>
        <begin position="72"/>
        <end position="120"/>
    </location>
</feature>
<evidence type="ECO:0000313" key="4">
    <source>
        <dbReference type="Proteomes" id="UP000201566"/>
    </source>
</evidence>
<dbReference type="Pfam" id="PF13637">
    <property type="entry name" value="Ank_4"/>
    <property type="match status" value="1"/>
</dbReference>
<accession>A0A291AU70</accession>
<dbReference type="InterPro" id="IPR036770">
    <property type="entry name" value="Ankyrin_rpt-contain_sf"/>
</dbReference>
<proteinExistence type="predicted"/>
<dbReference type="PROSITE" id="PS50181">
    <property type="entry name" value="FBOX"/>
    <property type="match status" value="1"/>
</dbReference>